<dbReference type="SUPFAM" id="SSF111352">
    <property type="entry name" value="Ammonium transporter"/>
    <property type="match status" value="1"/>
</dbReference>
<keyword evidence="6 9" id="KW-0472">Membrane</keyword>
<dbReference type="InterPro" id="IPR024041">
    <property type="entry name" value="NH4_transpt_AmtB-like_dom"/>
</dbReference>
<evidence type="ECO:0000256" key="3">
    <source>
        <dbReference type="ARBA" id="ARBA00022448"/>
    </source>
</evidence>
<feature type="transmembrane region" description="Helical" evidence="9">
    <location>
        <begin position="223"/>
        <end position="244"/>
    </location>
</feature>
<proteinExistence type="inferred from homology"/>
<evidence type="ECO:0000256" key="9">
    <source>
        <dbReference type="RuleBase" id="RU362002"/>
    </source>
</evidence>
<feature type="transmembrane region" description="Helical" evidence="9">
    <location>
        <begin position="39"/>
        <end position="61"/>
    </location>
</feature>
<dbReference type="PANTHER" id="PTHR43029:SF10">
    <property type="entry name" value="AMMONIUM TRANSPORTER MEP2"/>
    <property type="match status" value="1"/>
</dbReference>
<dbReference type="InterPro" id="IPR029020">
    <property type="entry name" value="Ammonium/urea_transptr"/>
</dbReference>
<comment type="subcellular location">
    <subcellularLocation>
        <location evidence="9">Cell membrane</location>
        <topology evidence="9">Multi-pass membrane protein</topology>
    </subcellularLocation>
    <subcellularLocation>
        <location evidence="1">Membrane</location>
        <topology evidence="1">Multi-pass membrane protein</topology>
    </subcellularLocation>
</comment>
<dbReference type="Proteomes" id="UP000233249">
    <property type="component" value="Unassembled WGS sequence"/>
</dbReference>
<evidence type="ECO:0000259" key="10">
    <source>
        <dbReference type="Pfam" id="PF00909"/>
    </source>
</evidence>
<dbReference type="RefSeq" id="WP_101174249.1">
    <property type="nucleotide sequence ID" value="NZ_JAKRKB010000004.1"/>
</dbReference>
<dbReference type="AlphaFoldDB" id="A0A2N0X5B5"/>
<dbReference type="PANTHER" id="PTHR43029">
    <property type="entry name" value="AMMONIUM TRANSPORTER MEP2"/>
    <property type="match status" value="1"/>
</dbReference>
<dbReference type="PROSITE" id="PS01219">
    <property type="entry name" value="AMMONIUM_TRANSP"/>
    <property type="match status" value="1"/>
</dbReference>
<evidence type="ECO:0000256" key="1">
    <source>
        <dbReference type="ARBA" id="ARBA00004141"/>
    </source>
</evidence>
<dbReference type="EMBL" id="PJAF01000035">
    <property type="protein sequence ID" value="PKF67904.1"/>
    <property type="molecule type" value="Genomic_DNA"/>
</dbReference>
<feature type="transmembrane region" description="Helical" evidence="9">
    <location>
        <begin position="183"/>
        <end position="203"/>
    </location>
</feature>
<evidence type="ECO:0000256" key="7">
    <source>
        <dbReference type="ARBA" id="ARBA00023177"/>
    </source>
</evidence>
<evidence type="ECO:0000256" key="5">
    <source>
        <dbReference type="ARBA" id="ARBA00022989"/>
    </source>
</evidence>
<feature type="transmembrane region" description="Helical" evidence="9">
    <location>
        <begin position="104"/>
        <end position="124"/>
    </location>
</feature>
<dbReference type="InterPro" id="IPR001905">
    <property type="entry name" value="Ammonium_transpt"/>
</dbReference>
<protein>
    <recommendedName>
        <fullName evidence="8 9">Ammonium transporter</fullName>
    </recommendedName>
</protein>
<dbReference type="OrthoDB" id="9814202at2"/>
<dbReference type="GO" id="GO:0005886">
    <property type="term" value="C:plasma membrane"/>
    <property type="evidence" value="ECO:0007669"/>
    <property type="project" value="UniProtKB-SubCell"/>
</dbReference>
<evidence type="ECO:0000313" key="12">
    <source>
        <dbReference type="Proteomes" id="UP000233249"/>
    </source>
</evidence>
<feature type="domain" description="Ammonium transporter AmtB-like" evidence="10">
    <location>
        <begin position="11"/>
        <end position="412"/>
    </location>
</feature>
<dbReference type="STRING" id="1121365.GCA_000375365_00157"/>
<feature type="transmembrane region" description="Helical" evidence="9">
    <location>
        <begin position="250"/>
        <end position="269"/>
    </location>
</feature>
<dbReference type="Pfam" id="PF00909">
    <property type="entry name" value="Ammonium_transp"/>
    <property type="match status" value="1"/>
</dbReference>
<dbReference type="Gene3D" id="1.10.3430.10">
    <property type="entry name" value="Ammonium transporter AmtB like domains"/>
    <property type="match status" value="1"/>
</dbReference>
<reference evidence="11 12" key="1">
    <citation type="submission" date="2017-12" db="EMBL/GenBank/DDBJ databases">
        <title>Corynebacterium mastitidis 16-1433 Genome.</title>
        <authorList>
            <person name="Gulvik C.A."/>
        </authorList>
    </citation>
    <scope>NUCLEOTIDE SEQUENCE [LARGE SCALE GENOMIC DNA]</scope>
    <source>
        <strain evidence="11 12">16-1433</strain>
    </source>
</reference>
<feature type="transmembrane region" description="Helical" evidence="9">
    <location>
        <begin position="12"/>
        <end position="32"/>
    </location>
</feature>
<keyword evidence="7 9" id="KW-0924">Ammonia transport</keyword>
<dbReference type="InterPro" id="IPR018047">
    <property type="entry name" value="Ammonium_transpt_CS"/>
</dbReference>
<organism evidence="11 12">
    <name type="scientific">Corynebacterium mastitidis</name>
    <dbReference type="NCBI Taxonomy" id="161890"/>
    <lineage>
        <taxon>Bacteria</taxon>
        <taxon>Bacillati</taxon>
        <taxon>Actinomycetota</taxon>
        <taxon>Actinomycetes</taxon>
        <taxon>Mycobacteriales</taxon>
        <taxon>Corynebacteriaceae</taxon>
        <taxon>Corynebacterium</taxon>
    </lineage>
</organism>
<comment type="similarity">
    <text evidence="2 9">Belongs to the ammonia transporter channel (TC 1.A.11.2) family.</text>
</comment>
<evidence type="ECO:0000313" key="11">
    <source>
        <dbReference type="EMBL" id="PKF67904.1"/>
    </source>
</evidence>
<dbReference type="GO" id="GO:0008519">
    <property type="term" value="F:ammonium channel activity"/>
    <property type="evidence" value="ECO:0007669"/>
    <property type="project" value="InterPro"/>
</dbReference>
<evidence type="ECO:0000256" key="8">
    <source>
        <dbReference type="ARBA" id="ARBA00050025"/>
    </source>
</evidence>
<name>A0A2N0X5B5_9CORY</name>
<gene>
    <name evidence="11" type="ORF">CXB45_09740</name>
</gene>
<sequence>MVTESLAANAAWVLVAATLVLLMTPALALFYGGMAGRRAVLNMMMMSFSSLGVVTVVYLLWGWSMSYGTHSLGGVVASPVEFFGLRGIDAATAGGNGYPALVDVAFQLTFAVISTAIISGALAGRVKFSTWLVFSAAWPTLVYFPLAHMVWGGGLLSEGGDSISAWIFGTTAEGEAAVAPIDFAGGTVVHISAGAAALVLALVVGKRQGFPRRVPRPHNLPMVMLGAALLWFGWCGFNAGSALAPDATAALAWVNTAAAAAAGLLAWLATEKARDGHATSLGAASGLVAGLVAITPAAGALTPVTSLILGAVGGVLACLAVGLKFRFGYDDSLDVVGVHLVAGLWGTVGVGILLGDVRLTVVQVLIALAAVLFSGAVTAIIAVALKAAMGWRVDREDEYNGIDYALHAESAYDSAGAR</sequence>
<keyword evidence="5 9" id="KW-1133">Transmembrane helix</keyword>
<evidence type="ECO:0000256" key="2">
    <source>
        <dbReference type="ARBA" id="ARBA00005887"/>
    </source>
</evidence>
<feature type="transmembrane region" description="Helical" evidence="9">
    <location>
        <begin position="131"/>
        <end position="151"/>
    </location>
</feature>
<keyword evidence="3 9" id="KW-0813">Transport</keyword>
<dbReference type="NCBIfam" id="TIGR00836">
    <property type="entry name" value="amt"/>
    <property type="match status" value="1"/>
</dbReference>
<feature type="transmembrane region" description="Helical" evidence="9">
    <location>
        <begin position="361"/>
        <end position="385"/>
    </location>
</feature>
<evidence type="ECO:0000256" key="4">
    <source>
        <dbReference type="ARBA" id="ARBA00022692"/>
    </source>
</evidence>
<evidence type="ECO:0000256" key="6">
    <source>
        <dbReference type="ARBA" id="ARBA00023136"/>
    </source>
</evidence>
<accession>A0A2N0X5B5</accession>
<keyword evidence="4 9" id="KW-0812">Transmembrane</keyword>
<comment type="caution">
    <text evidence="11">The sequence shown here is derived from an EMBL/GenBank/DDBJ whole genome shotgun (WGS) entry which is preliminary data.</text>
</comment>
<feature type="transmembrane region" description="Helical" evidence="9">
    <location>
        <begin position="335"/>
        <end position="355"/>
    </location>
</feature>
<feature type="transmembrane region" description="Helical" evidence="9">
    <location>
        <begin position="281"/>
        <end position="298"/>
    </location>
</feature>
<feature type="transmembrane region" description="Helical" evidence="9">
    <location>
        <begin position="304"/>
        <end position="323"/>
    </location>
</feature>